<evidence type="ECO:0008006" key="4">
    <source>
        <dbReference type="Google" id="ProtNLM"/>
    </source>
</evidence>
<keyword evidence="1" id="KW-0472">Membrane</keyword>
<feature type="transmembrane region" description="Helical" evidence="1">
    <location>
        <begin position="65"/>
        <end position="85"/>
    </location>
</feature>
<proteinExistence type="predicted"/>
<feature type="transmembrane region" description="Helical" evidence="1">
    <location>
        <begin position="7"/>
        <end position="29"/>
    </location>
</feature>
<evidence type="ECO:0000313" key="2">
    <source>
        <dbReference type="EMBL" id="MFB9375684.1"/>
    </source>
</evidence>
<name>A0ABV5LNK6_9ACTN</name>
<accession>A0ABV5LNK6</accession>
<keyword evidence="1" id="KW-0812">Transmembrane</keyword>
<protein>
    <recommendedName>
        <fullName evidence="4">Signal transduction histidine kinase</fullName>
    </recommendedName>
</protein>
<keyword evidence="1" id="KW-1133">Transmembrane helix</keyword>
<dbReference type="Proteomes" id="UP001589748">
    <property type="component" value="Unassembled WGS sequence"/>
</dbReference>
<keyword evidence="3" id="KW-1185">Reference proteome</keyword>
<comment type="caution">
    <text evidence="2">The sequence shown here is derived from an EMBL/GenBank/DDBJ whole genome shotgun (WGS) entry which is preliminary data.</text>
</comment>
<reference evidence="2 3" key="1">
    <citation type="submission" date="2024-09" db="EMBL/GenBank/DDBJ databases">
        <authorList>
            <person name="Sun Q."/>
            <person name="Mori K."/>
        </authorList>
    </citation>
    <scope>NUCLEOTIDE SEQUENCE [LARGE SCALE GENOMIC DNA]</scope>
    <source>
        <strain evidence="2 3">TISTR 1856</strain>
    </source>
</reference>
<feature type="transmembrane region" description="Helical" evidence="1">
    <location>
        <begin position="117"/>
        <end position="135"/>
    </location>
</feature>
<dbReference type="EMBL" id="JBHMDM010000001">
    <property type="protein sequence ID" value="MFB9375684.1"/>
    <property type="molecule type" value="Genomic_DNA"/>
</dbReference>
<organism evidence="2 3">
    <name type="scientific">Kineococcus gynurae</name>
    <dbReference type="NCBI Taxonomy" id="452979"/>
    <lineage>
        <taxon>Bacteria</taxon>
        <taxon>Bacillati</taxon>
        <taxon>Actinomycetota</taxon>
        <taxon>Actinomycetes</taxon>
        <taxon>Kineosporiales</taxon>
        <taxon>Kineosporiaceae</taxon>
        <taxon>Kineococcus</taxon>
    </lineage>
</organism>
<gene>
    <name evidence="2" type="ORF">ACFFVI_01760</name>
</gene>
<evidence type="ECO:0000313" key="3">
    <source>
        <dbReference type="Proteomes" id="UP001589748"/>
    </source>
</evidence>
<dbReference type="RefSeq" id="WP_380140093.1">
    <property type="nucleotide sequence ID" value="NZ_JBHLUI010000012.1"/>
</dbReference>
<sequence length="365" mass="38935">MTPLQRACLVGAGLWLFSHAVLVTLLGLGATTQPVLMSLTCLLVVGTSAYLLRPLLGRPLALGRRAAWAAAAVVPLSGLLVMPFLEPESWRTYPNWWPGAGQIIVVALVLRHRRLPAVAAVLASAGVITAGVLTAEDLPWSRGGTIAALNQPALLWLSASLAARHLFDATARTLARYSSEVESVAAERAATAARAVSDRSRRTDLEQTVVPLLSTVARTAPDDDAAWDTAARAARTLERQLRDDLRARALVDTRVRDALRVARARGIEVDVVDDRRTGSDPGELLAAGRGTLVVVLVHAARCRVTTRLPPSGTPLTIAVEGEPEVVDAVAAAVERSREFVLPRSGALRMTLDLHPGSLWVELHPA</sequence>
<feature type="transmembrane region" description="Helical" evidence="1">
    <location>
        <begin position="147"/>
        <end position="167"/>
    </location>
</feature>
<feature type="transmembrane region" description="Helical" evidence="1">
    <location>
        <begin position="35"/>
        <end position="53"/>
    </location>
</feature>
<evidence type="ECO:0000256" key="1">
    <source>
        <dbReference type="SAM" id="Phobius"/>
    </source>
</evidence>
<feature type="transmembrane region" description="Helical" evidence="1">
    <location>
        <begin position="91"/>
        <end position="110"/>
    </location>
</feature>